<dbReference type="Pfam" id="PF00656">
    <property type="entry name" value="Peptidase_C14"/>
    <property type="match status" value="1"/>
</dbReference>
<evidence type="ECO:0000259" key="1">
    <source>
        <dbReference type="Pfam" id="PF00656"/>
    </source>
</evidence>
<organism evidence="3 4">
    <name type="scientific">Candidatus Scalindua japonica</name>
    <dbReference type="NCBI Taxonomy" id="1284222"/>
    <lineage>
        <taxon>Bacteria</taxon>
        <taxon>Pseudomonadati</taxon>
        <taxon>Planctomycetota</taxon>
        <taxon>Candidatus Brocadiia</taxon>
        <taxon>Candidatus Brocadiales</taxon>
        <taxon>Candidatus Scalinduaceae</taxon>
        <taxon>Candidatus Scalindua</taxon>
    </lineage>
</organism>
<name>A0A286TV85_9BACT</name>
<dbReference type="AlphaFoldDB" id="A0A286TV85"/>
<dbReference type="InterPro" id="IPR011600">
    <property type="entry name" value="Pept_C14_caspase"/>
</dbReference>
<sequence length="438" mass="50195">MLVSPTGNEIQGNQWLFVIGIDSYTNLPYLNTSVNNAKAVKGILLKRYYFDDYHVIELYNGDATRRNILGKLRYLTRRVGPEDSVIIFYSGHGGLDSSKREGGWIPVEGSMEESSSWVSNREVFNYLKIGAIQAKHVLLIVDSCFSGDYFRRYKGELPRATDEVIKQAYKLRSRQVITSGGIKPVAGDVMSENSIFTHFLIKGLEENKNPFLISSELFKVVKSGVEKNSDQAPGFGMLNDKGVQKAGELVVFLNENELARLKEISWKERVSRKRLRSSYKDLSVTQIQSMPYIEIREDQEWGVYGHSTIRHQYEAMSIVYDKIVIDHTTGLMWHQNGSERFKDREKISEWVDNLNLKGYAGFSDWRLPTAEEAASLLEPEKKFGAMYVDSLFDKKQTLIWTGDSYGPDAAWIISFCFGSVFWNKFDEFFCIRPVRTMQ</sequence>
<gene>
    <name evidence="3" type="ORF">SCALIN_C04_0286</name>
</gene>
<feature type="domain" description="Lcl C-terminal" evidence="2">
    <location>
        <begin position="323"/>
        <end position="435"/>
    </location>
</feature>
<dbReference type="GO" id="GO:0006508">
    <property type="term" value="P:proteolysis"/>
    <property type="evidence" value="ECO:0007669"/>
    <property type="project" value="InterPro"/>
</dbReference>
<evidence type="ECO:0000259" key="2">
    <source>
        <dbReference type="Pfam" id="PF07603"/>
    </source>
</evidence>
<dbReference type="Pfam" id="PF07603">
    <property type="entry name" value="Lcl_C"/>
    <property type="match status" value="1"/>
</dbReference>
<keyword evidence="4" id="KW-1185">Reference proteome</keyword>
<comment type="caution">
    <text evidence="3">The sequence shown here is derived from an EMBL/GenBank/DDBJ whole genome shotgun (WGS) entry which is preliminary data.</text>
</comment>
<dbReference type="InterPro" id="IPR029030">
    <property type="entry name" value="Caspase-like_dom_sf"/>
</dbReference>
<dbReference type="GO" id="GO:0004197">
    <property type="term" value="F:cysteine-type endopeptidase activity"/>
    <property type="evidence" value="ECO:0007669"/>
    <property type="project" value="InterPro"/>
</dbReference>
<accession>A0A286TV85</accession>
<dbReference type="EMBL" id="BAOS01000004">
    <property type="protein sequence ID" value="GAX59798.1"/>
    <property type="molecule type" value="Genomic_DNA"/>
</dbReference>
<dbReference type="Proteomes" id="UP000218542">
    <property type="component" value="Unassembled WGS sequence"/>
</dbReference>
<dbReference type="InterPro" id="IPR011460">
    <property type="entry name" value="Lcl_C"/>
</dbReference>
<evidence type="ECO:0000313" key="4">
    <source>
        <dbReference type="Proteomes" id="UP000218542"/>
    </source>
</evidence>
<proteinExistence type="predicted"/>
<protein>
    <submittedName>
        <fullName evidence="3">Peptidase C14 caspase catalytic subunit</fullName>
    </submittedName>
</protein>
<reference evidence="4" key="1">
    <citation type="journal article" date="2017" name="Environ. Microbiol. Rep.">
        <title>Genetic Diversity of Marine Anaerobic Ammonium-Oxidizing Bacteria as Revealed by Genomic and Proteomic Analyses of 'Candidatus Scalindua japonica'.</title>
        <authorList>
            <person name="Oshiki M."/>
            <person name="Mizuto K."/>
            <person name="Kimura Z."/>
            <person name="Kindaichi T."/>
            <person name="Satoh H."/>
            <person name="Okabe S."/>
        </authorList>
    </citation>
    <scope>NUCLEOTIDE SEQUENCE [LARGE SCALE GENOMIC DNA]</scope>
    <source>
        <strain evidence="4">husup-a2</strain>
    </source>
</reference>
<dbReference type="Gene3D" id="3.40.50.1460">
    <property type="match status" value="1"/>
</dbReference>
<dbReference type="SUPFAM" id="SSF52129">
    <property type="entry name" value="Caspase-like"/>
    <property type="match status" value="1"/>
</dbReference>
<evidence type="ECO:0000313" key="3">
    <source>
        <dbReference type="EMBL" id="GAX59798.1"/>
    </source>
</evidence>
<feature type="domain" description="Peptidase C14 caspase" evidence="1">
    <location>
        <begin position="17"/>
        <end position="235"/>
    </location>
</feature>